<dbReference type="PANTHER" id="PTHR47966:SF51">
    <property type="entry name" value="BETA-SITE APP-CLEAVING ENZYME, ISOFORM A-RELATED"/>
    <property type="match status" value="1"/>
</dbReference>
<keyword evidence="5 10" id="KW-0378">Hydrolase</keyword>
<name>A0A7M5VF92_9CNID</name>
<dbReference type="InterPro" id="IPR001969">
    <property type="entry name" value="Aspartic_peptidase_AS"/>
</dbReference>
<dbReference type="Proteomes" id="UP000594262">
    <property type="component" value="Unplaced"/>
</dbReference>
<dbReference type="EnsemblMetazoa" id="CLYHEMT010323.1">
    <property type="protein sequence ID" value="CLYHEMP010323.1"/>
    <property type="gene ID" value="CLYHEMG010323"/>
</dbReference>
<dbReference type="OrthoDB" id="771136at2759"/>
<dbReference type="InterPro" id="IPR021109">
    <property type="entry name" value="Peptidase_aspartic_dom_sf"/>
</dbReference>
<evidence type="ECO:0000259" key="12">
    <source>
        <dbReference type="PROSITE" id="PS51767"/>
    </source>
</evidence>
<feature type="chain" id="PRO_5029544422" description="Peptidase A1 domain-containing protein" evidence="11">
    <location>
        <begin position="17"/>
        <end position="385"/>
    </location>
</feature>
<evidence type="ECO:0000256" key="5">
    <source>
        <dbReference type="ARBA" id="ARBA00022801"/>
    </source>
</evidence>
<feature type="disulfide bond" evidence="9">
    <location>
        <begin position="304"/>
        <end position="341"/>
    </location>
</feature>
<dbReference type="FunFam" id="2.40.70.10:FF:000009">
    <property type="entry name" value="Aspartic proteinase A1"/>
    <property type="match status" value="1"/>
</dbReference>
<keyword evidence="6 9" id="KW-1015">Disulfide bond</keyword>
<keyword evidence="14" id="KW-1185">Reference proteome</keyword>
<dbReference type="PRINTS" id="PR00792">
    <property type="entry name" value="PEPSIN"/>
</dbReference>
<evidence type="ECO:0000256" key="7">
    <source>
        <dbReference type="ARBA" id="ARBA00023180"/>
    </source>
</evidence>
<keyword evidence="7" id="KW-0325">Glycoprotein</keyword>
<dbReference type="Pfam" id="PF00026">
    <property type="entry name" value="Asp"/>
    <property type="match status" value="1"/>
</dbReference>
<dbReference type="Gene3D" id="2.40.70.10">
    <property type="entry name" value="Acid Proteases"/>
    <property type="match status" value="2"/>
</dbReference>
<sequence length="385" mass="41798">MKSLAIFITVLALVHGEIKRIQLKKVDKTVRQELKEQGAANLIPAYQQNLFAPHPEPIKNFLDAQYYGEISIGTPPQAFKVVFDTGSSNLWVPSSQCHFSPACFLHSKYHSDKSSTYKKNGTAFAIRYGSGSCSGFLSEDTVTVAGISVKSQTFGEAKSVPGVAFIAAKFDGLFGMGYQEISVDHVVPPFYNMVSQKLVDDAVFSFYLNRNASDTDGGELLLGGIDQSKYTGDMTYVPVSIKGYWQFDMDSIQINGEKVFCTGGCHAIADTGTSLIAGPSEEVKKLNEQIGATPIVGGEYTIDCAKIPTLPAMDFVIGGKKFTLKGEDYILKVSTMGQTECISGFLGIDVPPPRGPLWILGDVFIGPYYTVFDLGNNRVGFAKTK</sequence>
<dbReference type="InterPro" id="IPR001461">
    <property type="entry name" value="Aspartic_peptidase_A1"/>
</dbReference>
<dbReference type="PROSITE" id="PS51767">
    <property type="entry name" value="PEPTIDASE_A1"/>
    <property type="match status" value="1"/>
</dbReference>
<keyword evidence="4 10" id="KW-0064">Aspartyl protease</keyword>
<keyword evidence="2 10" id="KW-0645">Protease</keyword>
<reference evidence="13" key="1">
    <citation type="submission" date="2021-01" db="UniProtKB">
        <authorList>
            <consortium name="EnsemblMetazoa"/>
        </authorList>
    </citation>
    <scope>IDENTIFICATION</scope>
</reference>
<feature type="domain" description="Peptidase A1" evidence="12">
    <location>
        <begin position="66"/>
        <end position="382"/>
    </location>
</feature>
<evidence type="ECO:0000256" key="10">
    <source>
        <dbReference type="RuleBase" id="RU000454"/>
    </source>
</evidence>
<evidence type="ECO:0000256" key="3">
    <source>
        <dbReference type="ARBA" id="ARBA00022729"/>
    </source>
</evidence>
<feature type="signal peptide" evidence="11">
    <location>
        <begin position="1"/>
        <end position="16"/>
    </location>
</feature>
<dbReference type="GO" id="GO:0006508">
    <property type="term" value="P:proteolysis"/>
    <property type="evidence" value="ECO:0007669"/>
    <property type="project" value="UniProtKB-KW"/>
</dbReference>
<evidence type="ECO:0000256" key="1">
    <source>
        <dbReference type="ARBA" id="ARBA00007447"/>
    </source>
</evidence>
<evidence type="ECO:0000256" key="9">
    <source>
        <dbReference type="PIRSR" id="PIRSR601461-2"/>
    </source>
</evidence>
<evidence type="ECO:0000256" key="11">
    <source>
        <dbReference type="SAM" id="SignalP"/>
    </source>
</evidence>
<dbReference type="GeneID" id="136809630"/>
<evidence type="ECO:0000313" key="14">
    <source>
        <dbReference type="Proteomes" id="UP000594262"/>
    </source>
</evidence>
<feature type="active site" evidence="8">
    <location>
        <position position="84"/>
    </location>
</feature>
<accession>A0A7M5VF92</accession>
<keyword evidence="3 11" id="KW-0732">Signal</keyword>
<dbReference type="SUPFAM" id="SSF50630">
    <property type="entry name" value="Acid proteases"/>
    <property type="match status" value="1"/>
</dbReference>
<dbReference type="GO" id="GO:0004190">
    <property type="term" value="F:aspartic-type endopeptidase activity"/>
    <property type="evidence" value="ECO:0007669"/>
    <property type="project" value="UniProtKB-KW"/>
</dbReference>
<evidence type="ECO:0000256" key="2">
    <source>
        <dbReference type="ARBA" id="ARBA00022670"/>
    </source>
</evidence>
<proteinExistence type="inferred from homology"/>
<organism evidence="13 14">
    <name type="scientific">Clytia hemisphaerica</name>
    <dbReference type="NCBI Taxonomy" id="252671"/>
    <lineage>
        <taxon>Eukaryota</taxon>
        <taxon>Metazoa</taxon>
        <taxon>Cnidaria</taxon>
        <taxon>Hydrozoa</taxon>
        <taxon>Hydroidolina</taxon>
        <taxon>Leptothecata</taxon>
        <taxon>Obeliida</taxon>
        <taxon>Clytiidae</taxon>
        <taxon>Clytia</taxon>
    </lineage>
</organism>
<evidence type="ECO:0000256" key="4">
    <source>
        <dbReference type="ARBA" id="ARBA00022750"/>
    </source>
</evidence>
<dbReference type="InterPro" id="IPR033121">
    <property type="entry name" value="PEPTIDASE_A1"/>
</dbReference>
<evidence type="ECO:0000256" key="6">
    <source>
        <dbReference type="ARBA" id="ARBA00023157"/>
    </source>
</evidence>
<evidence type="ECO:0000313" key="13">
    <source>
        <dbReference type="EnsemblMetazoa" id="CLYHEMP010323.1"/>
    </source>
</evidence>
<dbReference type="PANTHER" id="PTHR47966">
    <property type="entry name" value="BETA-SITE APP-CLEAVING ENZYME, ISOFORM A-RELATED"/>
    <property type="match status" value="1"/>
</dbReference>
<feature type="active site" evidence="8">
    <location>
        <position position="270"/>
    </location>
</feature>
<dbReference type="PROSITE" id="PS00141">
    <property type="entry name" value="ASP_PROTEASE"/>
    <property type="match status" value="2"/>
</dbReference>
<dbReference type="FunFam" id="2.40.70.10:FF:000002">
    <property type="entry name" value="Vacuolar aspartic proteinase"/>
    <property type="match status" value="1"/>
</dbReference>
<feature type="disulfide bond" evidence="9">
    <location>
        <begin position="261"/>
        <end position="265"/>
    </location>
</feature>
<dbReference type="AlphaFoldDB" id="A0A7M5VF92"/>
<dbReference type="RefSeq" id="XP_066922276.1">
    <property type="nucleotide sequence ID" value="XM_067066175.1"/>
</dbReference>
<feature type="disulfide bond" evidence="9">
    <location>
        <begin position="97"/>
        <end position="103"/>
    </location>
</feature>
<protein>
    <recommendedName>
        <fullName evidence="12">Peptidase A1 domain-containing protein</fullName>
    </recommendedName>
</protein>
<evidence type="ECO:0000256" key="8">
    <source>
        <dbReference type="PIRSR" id="PIRSR601461-1"/>
    </source>
</evidence>
<comment type="similarity">
    <text evidence="1 10">Belongs to the peptidase A1 family.</text>
</comment>